<evidence type="ECO:0000256" key="3">
    <source>
        <dbReference type="ARBA" id="ARBA00006534"/>
    </source>
</evidence>
<evidence type="ECO:0000256" key="1">
    <source>
        <dbReference type="ARBA" id="ARBA00001092"/>
    </source>
</evidence>
<evidence type="ECO:0000256" key="6">
    <source>
        <dbReference type="ARBA" id="ARBA00022670"/>
    </source>
</evidence>
<evidence type="ECO:0000256" key="4">
    <source>
        <dbReference type="ARBA" id="ARBA00013115"/>
    </source>
</evidence>
<dbReference type="Gene3D" id="3.40.50.880">
    <property type="match status" value="1"/>
</dbReference>
<evidence type="ECO:0000313" key="10">
    <source>
        <dbReference type="EMBL" id="MQA40529.1"/>
    </source>
</evidence>
<dbReference type="GO" id="GO:0008236">
    <property type="term" value="F:serine-type peptidase activity"/>
    <property type="evidence" value="ECO:0007669"/>
    <property type="project" value="UniProtKB-KW"/>
</dbReference>
<evidence type="ECO:0000313" key="11">
    <source>
        <dbReference type="Proteomes" id="UP000440498"/>
    </source>
</evidence>
<evidence type="ECO:0000256" key="9">
    <source>
        <dbReference type="SAM" id="SignalP"/>
    </source>
</evidence>
<feature type="chain" id="PRO_5025561311" description="Cyanophycinase" evidence="9">
    <location>
        <begin position="22"/>
        <end position="426"/>
    </location>
</feature>
<dbReference type="PANTHER" id="PTHR36175:SF1">
    <property type="entry name" value="CYANOPHYCINASE"/>
    <property type="match status" value="1"/>
</dbReference>
<dbReference type="InterPro" id="IPR029062">
    <property type="entry name" value="Class_I_gatase-like"/>
</dbReference>
<dbReference type="CDD" id="cd03145">
    <property type="entry name" value="GAT1_cyanophycinase"/>
    <property type="match status" value="1"/>
</dbReference>
<gene>
    <name evidence="10" type="ORF">GEV02_20455</name>
</gene>
<comment type="caution">
    <text evidence="10">The sequence shown here is derived from an EMBL/GenBank/DDBJ whole genome shotgun (WGS) entry which is preliminary data.</text>
</comment>
<dbReference type="EMBL" id="WHUG01000008">
    <property type="protein sequence ID" value="MQA40529.1"/>
    <property type="molecule type" value="Genomic_DNA"/>
</dbReference>
<dbReference type="NCBIfam" id="TIGR02069">
    <property type="entry name" value="cyanophycinase"/>
    <property type="match status" value="1"/>
</dbReference>
<dbReference type="InterPro" id="IPR005320">
    <property type="entry name" value="Peptidase_S51"/>
</dbReference>
<protein>
    <recommendedName>
        <fullName evidence="5">Cyanophycinase</fullName>
        <ecNumber evidence="4">3.4.15.6</ecNumber>
    </recommendedName>
</protein>
<keyword evidence="6" id="KW-0645">Protease</keyword>
<dbReference type="RefSeq" id="WP_152839814.1">
    <property type="nucleotide sequence ID" value="NZ_WHUG01000008.1"/>
</dbReference>
<dbReference type="GO" id="GO:0008241">
    <property type="term" value="F:peptidyl-dipeptidase activity"/>
    <property type="evidence" value="ECO:0007669"/>
    <property type="project" value="UniProtKB-EC"/>
</dbReference>
<sequence length="426" mass="45407">MKSVSILLLWAAQLACAVAYAAEGAAPPAFQPVAGFVVPMGGAVRYDNDAVRQRLVDLAGGPGARFVVIPTSSSAPEKTGADAAQELRRRGAQVELLKIAPLWTGENLESARRAAADPANVAKIRAATGVYFTGGAQERYADVLNPGGVASPVLQAVQDLQARGGVIAGTSAGAAIMSRVMFRDALNPLLVLKGVMREGKEIDRGLGFVGDQLFIDQHFLKRGRVGRMLALMLAKGYKIGLGVDENTAAVIHGSEIEIVGATGALLLDLREATQEAGPVNVRNVRISYLDNGDRYDLASAQGTVLAAKQARGELKFRQPGFVPDQEYIRPAYTDILGENAIQRALAQLVDGPRDQVTGIAFDLQLPGPGVASDPAPELGFEFVLRRDARTHGWDSAGLDGNDYSVFDARLDVRPVRLKMPLYQAWQ</sequence>
<dbReference type="GO" id="GO:0004180">
    <property type="term" value="F:carboxypeptidase activity"/>
    <property type="evidence" value="ECO:0007669"/>
    <property type="project" value="UniProtKB-KW"/>
</dbReference>
<dbReference type="GO" id="GO:0006508">
    <property type="term" value="P:proteolysis"/>
    <property type="evidence" value="ECO:0007669"/>
    <property type="project" value="UniProtKB-KW"/>
</dbReference>
<reference evidence="10 11" key="1">
    <citation type="submission" date="2019-10" db="EMBL/GenBank/DDBJ databases">
        <title>Two novel species isolated from a subtropical stream in China.</title>
        <authorList>
            <person name="Lu H."/>
        </authorList>
    </citation>
    <scope>NUCLEOTIDE SEQUENCE [LARGE SCALE GENOMIC DNA]</scope>
    <source>
        <strain evidence="10 11">FT29W</strain>
    </source>
</reference>
<dbReference type="EC" id="3.4.15.6" evidence="4"/>
<keyword evidence="11" id="KW-1185">Reference proteome</keyword>
<accession>A0A6A7N6B6</accession>
<dbReference type="PANTHER" id="PTHR36175">
    <property type="entry name" value="CYANOPHYCINASE"/>
    <property type="match status" value="1"/>
</dbReference>
<keyword evidence="8" id="KW-0720">Serine protease</keyword>
<name>A0A6A7N6B6_9BURK</name>
<comment type="catalytic activity">
    <reaction evidence="1">
        <text>[L-4-(L-arginin-2-N-yl)aspartate](n) + H2O = [L-4-(L-arginin-2-N-yl)aspartate](n-1) + L-4-(L-arginin-2-N-yl)aspartate</text>
        <dbReference type="Rhea" id="RHEA:12845"/>
        <dbReference type="Rhea" id="RHEA-COMP:13728"/>
        <dbReference type="Rhea" id="RHEA-COMP:13734"/>
        <dbReference type="ChEBI" id="CHEBI:15377"/>
        <dbReference type="ChEBI" id="CHEBI:137986"/>
        <dbReference type="ChEBI" id="CHEBI:137991"/>
        <dbReference type="EC" id="3.4.15.6"/>
    </reaction>
</comment>
<keyword evidence="10" id="KW-0121">Carboxypeptidase</keyword>
<evidence type="ECO:0000256" key="5">
    <source>
        <dbReference type="ARBA" id="ARBA00015719"/>
    </source>
</evidence>
<dbReference type="InterPro" id="IPR011811">
    <property type="entry name" value="Peptidase_S51_cyanophycinase"/>
</dbReference>
<proteinExistence type="inferred from homology"/>
<dbReference type="SUPFAM" id="SSF52317">
    <property type="entry name" value="Class I glutamine amidotransferase-like"/>
    <property type="match status" value="1"/>
</dbReference>
<feature type="signal peptide" evidence="9">
    <location>
        <begin position="1"/>
        <end position="21"/>
    </location>
</feature>
<organism evidence="10 11">
    <name type="scientific">Rugamonas aquatica</name>
    <dbReference type="NCBI Taxonomy" id="2743357"/>
    <lineage>
        <taxon>Bacteria</taxon>
        <taxon>Pseudomonadati</taxon>
        <taxon>Pseudomonadota</taxon>
        <taxon>Betaproteobacteria</taxon>
        <taxon>Burkholderiales</taxon>
        <taxon>Oxalobacteraceae</taxon>
        <taxon>Telluria group</taxon>
        <taxon>Rugamonas</taxon>
    </lineage>
</organism>
<evidence type="ECO:0000256" key="2">
    <source>
        <dbReference type="ARBA" id="ARBA00002039"/>
    </source>
</evidence>
<comment type="similarity">
    <text evidence="3">Belongs to the peptidase S51 family.</text>
</comment>
<dbReference type="Proteomes" id="UP000440498">
    <property type="component" value="Unassembled WGS sequence"/>
</dbReference>
<evidence type="ECO:0000256" key="7">
    <source>
        <dbReference type="ARBA" id="ARBA00022801"/>
    </source>
</evidence>
<dbReference type="AlphaFoldDB" id="A0A6A7N6B6"/>
<keyword evidence="9" id="KW-0732">Signal</keyword>
<evidence type="ECO:0000256" key="8">
    <source>
        <dbReference type="ARBA" id="ARBA00022825"/>
    </source>
</evidence>
<comment type="function">
    <text evidence="2">Exopeptidase that catalyzes the hydrolytic cleavage of multi-L-arginyl-poly-L-aspartic acid (cyanophycin; a water-insoluble reserve polymer) into aspartate-arginine dipeptides.</text>
</comment>
<keyword evidence="7 10" id="KW-0378">Hydrolase</keyword>
<dbReference type="Pfam" id="PF03575">
    <property type="entry name" value="Peptidase_S51"/>
    <property type="match status" value="1"/>
</dbReference>